<evidence type="ECO:0000313" key="1">
    <source>
        <dbReference type="EMBL" id="SNY35233.1"/>
    </source>
</evidence>
<evidence type="ECO:0008006" key="3">
    <source>
        <dbReference type="Google" id="ProtNLM"/>
    </source>
</evidence>
<dbReference type="Proteomes" id="UP000219612">
    <property type="component" value="Unassembled WGS sequence"/>
</dbReference>
<proteinExistence type="predicted"/>
<organism evidence="1 2">
    <name type="scientific">Paractinoplanes atraurantiacus</name>
    <dbReference type="NCBI Taxonomy" id="1036182"/>
    <lineage>
        <taxon>Bacteria</taxon>
        <taxon>Bacillati</taxon>
        <taxon>Actinomycetota</taxon>
        <taxon>Actinomycetes</taxon>
        <taxon>Micromonosporales</taxon>
        <taxon>Micromonosporaceae</taxon>
        <taxon>Paractinoplanes</taxon>
    </lineage>
</organism>
<dbReference type="OrthoDB" id="5177648at2"/>
<dbReference type="EMBL" id="OBDY01000004">
    <property type="protein sequence ID" value="SNY35233.1"/>
    <property type="molecule type" value="Genomic_DNA"/>
</dbReference>
<reference evidence="1 2" key="1">
    <citation type="submission" date="2017-09" db="EMBL/GenBank/DDBJ databases">
        <authorList>
            <person name="Ehlers B."/>
            <person name="Leendertz F.H."/>
        </authorList>
    </citation>
    <scope>NUCLEOTIDE SEQUENCE [LARGE SCALE GENOMIC DNA]</scope>
    <source>
        <strain evidence="1 2">CGMCC 4.6857</strain>
    </source>
</reference>
<dbReference type="InterPro" id="IPR016181">
    <property type="entry name" value="Acyl_CoA_acyltransferase"/>
</dbReference>
<sequence length="279" mass="29949">MSYSLSFSEVSLLSAAALDAHPSAGRFVALAVGPSDPLAGVARTVERQVFEQTFGNDADEMAAEYGPYEENSLFFLVLDRRTGMPAGAGRVIDGGGKTLDEAPDLIGKDLSEIVAAHRMHDGRIWDFATVGVLPAYRGGKSGLMVSSLLYRTFLKAGHRAGVRHLVALLDHRAHRNLALLGVQFVPMAGSAPFAYLGSPSTMALHVPFADIEPSLARQSRLLRRLGAPFSGEIRAKGLRRLVIRRLGAKISHQVSTGSGLDAHITLPGLERRRPLAKHA</sequence>
<gene>
    <name evidence="1" type="ORF">SAMN05421748_104402</name>
</gene>
<dbReference type="SUPFAM" id="SSF55729">
    <property type="entry name" value="Acyl-CoA N-acyltransferases (Nat)"/>
    <property type="match status" value="1"/>
</dbReference>
<name>A0A285HI01_9ACTN</name>
<accession>A0A285HI01</accession>
<protein>
    <recommendedName>
        <fullName evidence="3">Acetyltransferase (GNAT) family protein</fullName>
    </recommendedName>
</protein>
<keyword evidence="2" id="KW-1185">Reference proteome</keyword>
<evidence type="ECO:0000313" key="2">
    <source>
        <dbReference type="Proteomes" id="UP000219612"/>
    </source>
</evidence>
<dbReference type="AlphaFoldDB" id="A0A285HI01"/>
<dbReference type="Gene3D" id="3.40.630.30">
    <property type="match status" value="1"/>
</dbReference>
<dbReference type="RefSeq" id="WP_097320258.1">
    <property type="nucleotide sequence ID" value="NZ_OBDY01000004.1"/>
</dbReference>